<evidence type="ECO:0000256" key="3">
    <source>
        <dbReference type="ARBA" id="ARBA00022679"/>
    </source>
</evidence>
<dbReference type="Gene3D" id="1.10.600.10">
    <property type="entry name" value="Farnesyl Diphosphate Synthase"/>
    <property type="match status" value="1"/>
</dbReference>
<dbReference type="GO" id="GO:0004659">
    <property type="term" value="F:prenyltransferase activity"/>
    <property type="evidence" value="ECO:0007669"/>
    <property type="project" value="InterPro"/>
</dbReference>
<evidence type="ECO:0000256" key="5">
    <source>
        <dbReference type="ARBA" id="ARBA00022842"/>
    </source>
</evidence>
<name>A0A0E2AVG5_BACFG</name>
<dbReference type="SFLD" id="SFLDS00005">
    <property type="entry name" value="Isoprenoid_Synthase_Type_I"/>
    <property type="match status" value="1"/>
</dbReference>
<keyword evidence="7" id="KW-0732">Signal</keyword>
<comment type="cofactor">
    <cofactor evidence="1">
        <name>Mg(2+)</name>
        <dbReference type="ChEBI" id="CHEBI:18420"/>
    </cofactor>
</comment>
<dbReference type="InterPro" id="IPR008949">
    <property type="entry name" value="Isoprenoid_synthase_dom_sf"/>
</dbReference>
<dbReference type="CDD" id="cd00685">
    <property type="entry name" value="Trans_IPPS_HT"/>
    <property type="match status" value="1"/>
</dbReference>
<dbReference type="PANTHER" id="PTHR12001">
    <property type="entry name" value="GERANYLGERANYL PYROPHOSPHATE SYNTHASE"/>
    <property type="match status" value="1"/>
</dbReference>
<evidence type="ECO:0000313" key="8">
    <source>
        <dbReference type="EMBL" id="EIZ00015.1"/>
    </source>
</evidence>
<dbReference type="GO" id="GO:0008299">
    <property type="term" value="P:isoprenoid biosynthetic process"/>
    <property type="evidence" value="ECO:0007669"/>
    <property type="project" value="InterPro"/>
</dbReference>
<dbReference type="Proteomes" id="UP000003879">
    <property type="component" value="Unassembled WGS sequence"/>
</dbReference>
<dbReference type="PROSITE" id="PS00444">
    <property type="entry name" value="POLYPRENYL_SYNTHASE_2"/>
    <property type="match status" value="1"/>
</dbReference>
<dbReference type="Pfam" id="PF00348">
    <property type="entry name" value="polyprenyl_synt"/>
    <property type="match status" value="1"/>
</dbReference>
<comment type="caution">
    <text evidence="8">The sequence shown here is derived from an EMBL/GenBank/DDBJ whole genome shotgun (WGS) entry which is preliminary data.</text>
</comment>
<dbReference type="HOGENOM" id="CLU_014015_2_0_10"/>
<keyword evidence="3 6" id="KW-0808">Transferase</keyword>
<organism evidence="8 9">
    <name type="scientific">Bacteroides fragilis CL07T12C05</name>
    <dbReference type="NCBI Taxonomy" id="997883"/>
    <lineage>
        <taxon>Bacteria</taxon>
        <taxon>Pseudomonadati</taxon>
        <taxon>Bacteroidota</taxon>
        <taxon>Bacteroidia</taxon>
        <taxon>Bacteroidales</taxon>
        <taxon>Bacteroidaceae</taxon>
        <taxon>Bacteroides</taxon>
    </lineage>
</organism>
<gene>
    <name evidence="8" type="ORF">HMPREF1056_00163</name>
</gene>
<feature type="signal peptide" evidence="7">
    <location>
        <begin position="1"/>
        <end position="24"/>
    </location>
</feature>
<dbReference type="PANTHER" id="PTHR12001:SF69">
    <property type="entry name" value="ALL TRANS-POLYPRENYL-DIPHOSPHATE SYNTHASE PDSS1"/>
    <property type="match status" value="1"/>
</dbReference>
<keyword evidence="5" id="KW-0460">Magnesium</keyword>
<evidence type="ECO:0000256" key="6">
    <source>
        <dbReference type="RuleBase" id="RU004466"/>
    </source>
</evidence>
<dbReference type="AlphaFoldDB" id="A0A0E2AVG5"/>
<dbReference type="PROSITE" id="PS00723">
    <property type="entry name" value="POLYPRENYL_SYNTHASE_1"/>
    <property type="match status" value="1"/>
</dbReference>
<evidence type="ECO:0008006" key="10">
    <source>
        <dbReference type="Google" id="ProtNLM"/>
    </source>
</evidence>
<dbReference type="EMBL" id="AGXN01000003">
    <property type="protein sequence ID" value="EIZ00015.1"/>
    <property type="molecule type" value="Genomic_DNA"/>
</dbReference>
<dbReference type="PATRIC" id="fig|997883.3.peg.170"/>
<dbReference type="InterPro" id="IPR033749">
    <property type="entry name" value="Polyprenyl_synt_CS"/>
</dbReference>
<keyword evidence="4" id="KW-0479">Metal-binding</keyword>
<evidence type="ECO:0000256" key="2">
    <source>
        <dbReference type="ARBA" id="ARBA00006706"/>
    </source>
</evidence>
<protein>
    <recommendedName>
        <fullName evidence="10">Octaprenyl-diphosphate synthase</fullName>
    </recommendedName>
</protein>
<dbReference type="GO" id="GO:0046872">
    <property type="term" value="F:metal ion binding"/>
    <property type="evidence" value="ECO:0007669"/>
    <property type="project" value="UniProtKB-KW"/>
</dbReference>
<sequence>MVKVQKNTVLTVLLLLLCSNSVCMDSLSLIKSPITTELEDFKNLFDSSLSSSNLLLNNVIAHIRQRNGKMMRPILVLLVAKLYGEIKPETLHAAVSLELLHTASLVHDDVVDESTERRGQLSVNAIFNNKVAVLVGDFLLATSLVHAERTRNHDIIGVVACLGQDLAEGEILQLSNVSNREYSETIYFDVIRKKTAALFAACTKAAALSVEVTDEKAEFARLFGENIGICFQIKDDIFDYFESKEIGKPTGNDMLEGKLTLPALYVLNTTTDAWAQEMALRVKAGTATVDEITRLIEFIKQNGGIEYAVKVMYEYKERALDLLRTLPDSAVKTSLITYLDYVVDRDK</sequence>
<reference evidence="8 9" key="1">
    <citation type="submission" date="2012-02" db="EMBL/GenBank/DDBJ databases">
        <title>The Genome Sequence of Bacteroides fragilis CL07T12C05.</title>
        <authorList>
            <consortium name="The Broad Institute Genome Sequencing Platform"/>
            <person name="Earl A."/>
            <person name="Ward D."/>
            <person name="Feldgarden M."/>
            <person name="Gevers D."/>
            <person name="Zitomersky N.L."/>
            <person name="Coyne M.J."/>
            <person name="Comstock L.E."/>
            <person name="Young S.K."/>
            <person name="Zeng Q."/>
            <person name="Gargeya S."/>
            <person name="Fitzgerald M."/>
            <person name="Haas B."/>
            <person name="Abouelleil A."/>
            <person name="Alvarado L."/>
            <person name="Arachchi H.M."/>
            <person name="Berlin A."/>
            <person name="Chapman S.B."/>
            <person name="Gearin G."/>
            <person name="Goldberg J."/>
            <person name="Griggs A."/>
            <person name="Gujja S."/>
            <person name="Hansen M."/>
            <person name="Heiman D."/>
            <person name="Howarth C."/>
            <person name="Larimer J."/>
            <person name="Lui A."/>
            <person name="MacDonald P.J.P."/>
            <person name="McCowen C."/>
            <person name="Montmayeur A."/>
            <person name="Murphy C."/>
            <person name="Neiman D."/>
            <person name="Pearson M."/>
            <person name="Priest M."/>
            <person name="Roberts A."/>
            <person name="Saif S."/>
            <person name="Shea T."/>
            <person name="Sisk P."/>
            <person name="Stolte C."/>
            <person name="Sykes S."/>
            <person name="Wortman J."/>
            <person name="Nusbaum C."/>
            <person name="Birren B."/>
        </authorList>
    </citation>
    <scope>NUCLEOTIDE SEQUENCE [LARGE SCALE GENOMIC DNA]</scope>
    <source>
        <strain evidence="8 9">CL07T12C05</strain>
    </source>
</reference>
<evidence type="ECO:0000256" key="7">
    <source>
        <dbReference type="SAM" id="SignalP"/>
    </source>
</evidence>
<comment type="similarity">
    <text evidence="2 6">Belongs to the FPP/GGPP synthase family.</text>
</comment>
<dbReference type="SUPFAM" id="SSF48576">
    <property type="entry name" value="Terpenoid synthases"/>
    <property type="match status" value="1"/>
</dbReference>
<evidence type="ECO:0000313" key="9">
    <source>
        <dbReference type="Proteomes" id="UP000003879"/>
    </source>
</evidence>
<dbReference type="InterPro" id="IPR000092">
    <property type="entry name" value="Polyprenyl_synt"/>
</dbReference>
<feature type="chain" id="PRO_5002392415" description="Octaprenyl-diphosphate synthase" evidence="7">
    <location>
        <begin position="25"/>
        <end position="347"/>
    </location>
</feature>
<evidence type="ECO:0000256" key="4">
    <source>
        <dbReference type="ARBA" id="ARBA00022723"/>
    </source>
</evidence>
<accession>A0A0E2AVG5</accession>
<evidence type="ECO:0000256" key="1">
    <source>
        <dbReference type="ARBA" id="ARBA00001946"/>
    </source>
</evidence>
<proteinExistence type="inferred from homology"/>